<dbReference type="Pfam" id="PF13186">
    <property type="entry name" value="SPASM"/>
    <property type="match status" value="1"/>
</dbReference>
<evidence type="ECO:0000256" key="2">
    <source>
        <dbReference type="ARBA" id="ARBA00022691"/>
    </source>
</evidence>
<keyword evidence="2" id="KW-0949">S-adenosyl-L-methionine</keyword>
<dbReference type="InterPro" id="IPR008792">
    <property type="entry name" value="PQQD"/>
</dbReference>
<dbReference type="InterPro" id="IPR007197">
    <property type="entry name" value="rSAM"/>
</dbReference>
<dbReference type="SFLD" id="SFLDG01067">
    <property type="entry name" value="SPASM/twitch_domain_containing"/>
    <property type="match status" value="1"/>
</dbReference>
<dbReference type="CDD" id="cd21124">
    <property type="entry name" value="SPASM_CteB-like"/>
    <property type="match status" value="1"/>
</dbReference>
<dbReference type="InterPro" id="IPR013785">
    <property type="entry name" value="Aldolase_TIM"/>
</dbReference>
<dbReference type="Pfam" id="PF05402">
    <property type="entry name" value="PqqD"/>
    <property type="match status" value="1"/>
</dbReference>
<dbReference type="SFLD" id="SFLDS00029">
    <property type="entry name" value="Radical_SAM"/>
    <property type="match status" value="1"/>
</dbReference>
<dbReference type="InterPro" id="IPR024025">
    <property type="entry name" value="SCIFF_rSAM_maturase"/>
</dbReference>
<dbReference type="RefSeq" id="WP_178978677.1">
    <property type="nucleotide sequence ID" value="NZ_CAJPUB010000015.1"/>
</dbReference>
<dbReference type="Gene3D" id="3.20.20.70">
    <property type="entry name" value="Aldolase class I"/>
    <property type="match status" value="1"/>
</dbReference>
<dbReference type="GO" id="GO:0051536">
    <property type="term" value="F:iron-sulfur cluster binding"/>
    <property type="evidence" value="ECO:0007669"/>
    <property type="project" value="UniProtKB-KW"/>
</dbReference>
<name>A0A7Y9B112_9FIRM</name>
<keyword evidence="5" id="KW-0411">Iron-sulfur</keyword>
<dbReference type="Pfam" id="PF04055">
    <property type="entry name" value="Radical_SAM"/>
    <property type="match status" value="1"/>
</dbReference>
<dbReference type="NCBIfam" id="TIGR04085">
    <property type="entry name" value="rSAM_more_4Fe4S"/>
    <property type="match status" value="1"/>
</dbReference>
<evidence type="ECO:0000313" key="7">
    <source>
        <dbReference type="EMBL" id="NWO23689.1"/>
    </source>
</evidence>
<dbReference type="AlphaFoldDB" id="A0A7Y9B112"/>
<dbReference type="PANTHER" id="PTHR43273:SF8">
    <property type="entry name" value="RADICAL SAM DOMAIN PROTEIN"/>
    <property type="match status" value="1"/>
</dbReference>
<evidence type="ECO:0000256" key="3">
    <source>
        <dbReference type="ARBA" id="ARBA00022723"/>
    </source>
</evidence>
<dbReference type="PROSITE" id="PS51918">
    <property type="entry name" value="RADICAL_SAM"/>
    <property type="match status" value="1"/>
</dbReference>
<comment type="caution">
    <text evidence="7">The sequence shown here is derived from an EMBL/GenBank/DDBJ whole genome shotgun (WGS) entry which is preliminary data.</text>
</comment>
<comment type="cofactor">
    <cofactor evidence="1">
        <name>[4Fe-4S] cluster</name>
        <dbReference type="ChEBI" id="CHEBI:49883"/>
    </cofactor>
</comment>
<dbReference type="InterPro" id="IPR058240">
    <property type="entry name" value="rSAM_sf"/>
</dbReference>
<dbReference type="InterPro" id="IPR047602">
    <property type="entry name" value="SPASM_CteB-like"/>
</dbReference>
<accession>A0A7Y9B112</accession>
<dbReference type="SFLD" id="SFLDG01384">
    <property type="entry name" value="thioether_bond_formation_requi"/>
    <property type="match status" value="1"/>
</dbReference>
<dbReference type="NCBIfam" id="TIGR03974">
    <property type="entry name" value="rSAM_six_Cys"/>
    <property type="match status" value="1"/>
</dbReference>
<evidence type="ECO:0000256" key="1">
    <source>
        <dbReference type="ARBA" id="ARBA00001966"/>
    </source>
</evidence>
<evidence type="ECO:0000259" key="6">
    <source>
        <dbReference type="PROSITE" id="PS51918"/>
    </source>
</evidence>
<protein>
    <submittedName>
        <fullName evidence="7">Thioether cross-link-forming SCIFF peptide maturase</fullName>
    </submittedName>
</protein>
<gene>
    <name evidence="7" type="primary">scfB</name>
    <name evidence="7" type="ORF">HW270_06385</name>
</gene>
<dbReference type="PANTHER" id="PTHR43273">
    <property type="entry name" value="ANAEROBIC SULFATASE-MATURATING ENZYME HOMOLOG ASLB-RELATED"/>
    <property type="match status" value="1"/>
</dbReference>
<keyword evidence="8" id="KW-1185">Reference proteome</keyword>
<evidence type="ECO:0000256" key="5">
    <source>
        <dbReference type="ARBA" id="ARBA00023014"/>
    </source>
</evidence>
<dbReference type="InterPro" id="IPR023867">
    <property type="entry name" value="Sulphatase_maturase_rSAM"/>
</dbReference>
<dbReference type="EMBL" id="JABXYR010000002">
    <property type="protein sequence ID" value="NWO23689.1"/>
    <property type="molecule type" value="Genomic_DNA"/>
</dbReference>
<dbReference type="SFLD" id="SFLDG01386">
    <property type="entry name" value="main_SPASM_domain-containing"/>
    <property type="match status" value="1"/>
</dbReference>
<keyword evidence="4" id="KW-0408">Iron</keyword>
<proteinExistence type="predicted"/>
<evidence type="ECO:0000313" key="8">
    <source>
        <dbReference type="Proteomes" id="UP000526307"/>
    </source>
</evidence>
<dbReference type="GO" id="GO:0046872">
    <property type="term" value="F:metal ion binding"/>
    <property type="evidence" value="ECO:0007669"/>
    <property type="project" value="UniProtKB-KW"/>
</dbReference>
<sequence>MIHQYKLNGYNIIMDVNSGAVHSVDDVAYDIIDLYDEGKSRAEITNEIRNKYEDISVSDIDETLADIETLKEEKLLFSEDPFEDIAGKLKAKQSVLKAICLHVAHGCNMDCKYCFAGKGEYSGKAGIMSLEVGKQALDFLVENSGARKNLEVDFFGGEPLLNWDVCKELVAYGRELEKKHNKHFNFTLTTNGVLIDDDVIEFVDKECSNVVLSMDGRRQTHDFMRTSKDGKGTYDRIVEKFKKLADARGQKQYYMRGTYTAYNKDFAADVLAMADLGFKETSIEPVVGDSNTDYALHDEDLPMLKEQYEKLASEMLEREKRDEGFNFYHYTVDLTGGPCIYKRVSGCGVGTEYLAVTPAGDLYPCHQFVGDDDFKVGNVYDGIINGDVIDGFRNNNNVYTRDKCRGCFAKLYCSGGCAANNYHANGDINKVYDFGCELHKKRIECALMLKVAEEELGIERLPGASAVISY</sequence>
<evidence type="ECO:0000256" key="4">
    <source>
        <dbReference type="ARBA" id="ARBA00023004"/>
    </source>
</evidence>
<dbReference type="SUPFAM" id="SSF102114">
    <property type="entry name" value="Radical SAM enzymes"/>
    <property type="match status" value="1"/>
</dbReference>
<dbReference type="Proteomes" id="UP000526307">
    <property type="component" value="Unassembled WGS sequence"/>
</dbReference>
<dbReference type="GO" id="GO:0016491">
    <property type="term" value="F:oxidoreductase activity"/>
    <property type="evidence" value="ECO:0007669"/>
    <property type="project" value="InterPro"/>
</dbReference>
<keyword evidence="3" id="KW-0479">Metal-binding</keyword>
<organism evidence="7 8">
    <name type="scientific">Mogibacterium timidum</name>
    <dbReference type="NCBI Taxonomy" id="35519"/>
    <lineage>
        <taxon>Bacteria</taxon>
        <taxon>Bacillati</taxon>
        <taxon>Bacillota</taxon>
        <taxon>Clostridia</taxon>
        <taxon>Peptostreptococcales</taxon>
        <taxon>Anaerovoracaceae</taxon>
        <taxon>Mogibacterium</taxon>
    </lineage>
</organism>
<feature type="domain" description="Radical SAM core" evidence="6">
    <location>
        <begin position="93"/>
        <end position="326"/>
    </location>
</feature>
<reference evidence="7 8" key="1">
    <citation type="submission" date="2020-06" db="EMBL/GenBank/DDBJ databases">
        <title>Mogibacterium timidum strain W9173 genomic sequence.</title>
        <authorList>
            <person name="Wade W.G."/>
            <person name="Johnston C.D."/>
            <person name="Chen T."/>
            <person name="Dewhirst F.E."/>
        </authorList>
    </citation>
    <scope>NUCLEOTIDE SEQUENCE [LARGE SCALE GENOMIC DNA]</scope>
    <source>
        <strain evidence="7 8">W9173</strain>
    </source>
</reference>
<dbReference type="InterPro" id="IPR023885">
    <property type="entry name" value="4Fe4S-binding_SPASM_dom"/>
</dbReference>
<dbReference type="CDD" id="cd01335">
    <property type="entry name" value="Radical_SAM"/>
    <property type="match status" value="1"/>
</dbReference>